<evidence type="ECO:0000313" key="2">
    <source>
        <dbReference type="Proteomes" id="UP000544872"/>
    </source>
</evidence>
<protein>
    <submittedName>
        <fullName evidence="1">Putative membrane-anchored protein</fullName>
    </submittedName>
</protein>
<dbReference type="Proteomes" id="UP000544872">
    <property type="component" value="Unassembled WGS sequence"/>
</dbReference>
<dbReference type="RefSeq" id="WP_184264426.1">
    <property type="nucleotide sequence ID" value="NZ_JACIIX010000012.1"/>
</dbReference>
<gene>
    <name evidence="1" type="ORF">FHS48_002989</name>
</gene>
<comment type="caution">
    <text evidence="1">The sequence shown here is derived from an EMBL/GenBank/DDBJ whole genome shotgun (WGS) entry which is preliminary data.</text>
</comment>
<organism evidence="1 2">
    <name type="scientific">Novispirillum itersonii</name>
    <name type="common">Aquaspirillum itersonii</name>
    <dbReference type="NCBI Taxonomy" id="189"/>
    <lineage>
        <taxon>Bacteria</taxon>
        <taxon>Pseudomonadati</taxon>
        <taxon>Pseudomonadota</taxon>
        <taxon>Alphaproteobacteria</taxon>
        <taxon>Rhodospirillales</taxon>
        <taxon>Novispirillaceae</taxon>
        <taxon>Novispirillum</taxon>
    </lineage>
</organism>
<evidence type="ECO:0000313" key="1">
    <source>
        <dbReference type="EMBL" id="MBB6211548.1"/>
    </source>
</evidence>
<dbReference type="InterPro" id="IPR025833">
    <property type="entry name" value="GDYXXLXY"/>
</dbReference>
<reference evidence="1 2" key="1">
    <citation type="submission" date="2020-08" db="EMBL/GenBank/DDBJ databases">
        <title>Genomic Encyclopedia of Type Strains, Phase IV (KMG-IV): sequencing the most valuable type-strain genomes for metagenomic binning, comparative biology and taxonomic classification.</title>
        <authorList>
            <person name="Goeker M."/>
        </authorList>
    </citation>
    <scope>NUCLEOTIDE SEQUENCE [LARGE SCALE GENOMIC DNA]</scope>
    <source>
        <strain evidence="1 2">DSM 11590</strain>
    </source>
</reference>
<name>A0A7X0DMX8_NOVIT</name>
<proteinExistence type="predicted"/>
<dbReference type="Pfam" id="PF14345">
    <property type="entry name" value="GDYXXLXY"/>
    <property type="match status" value="1"/>
</dbReference>
<dbReference type="AlphaFoldDB" id="A0A7X0DMX8"/>
<sequence>MTGVLQAFSGWLDRRRWQALAAVVAILTAAIPAQALWREWLLHHGTVVRLQAVPVDPWDLFRGAYVTLNYAVLQADLTALPGTPAVLAAIGPMNDGPAWLVVSADAPDHPLDLLPQPPAAPAAGTVALAVWVDRDEGERLTVTLPSLERYYLAPDPAKAMEGEVRAGRLSVEAAVAADGTPALRGLWVDGEKVADERLFGGGEEVRR</sequence>
<keyword evidence="2" id="KW-1185">Reference proteome</keyword>
<accession>A0A7X0DMX8</accession>
<dbReference type="EMBL" id="JACIIX010000012">
    <property type="protein sequence ID" value="MBB6211548.1"/>
    <property type="molecule type" value="Genomic_DNA"/>
</dbReference>